<reference evidence="10 11" key="1">
    <citation type="submission" date="2018-03" db="EMBL/GenBank/DDBJ databases">
        <title>Genomic Encyclopedia of Archaeal and Bacterial Type Strains, Phase II (KMG-II): from individual species to whole genera.</title>
        <authorList>
            <person name="Goeker M."/>
        </authorList>
    </citation>
    <scope>NUCLEOTIDE SEQUENCE [LARGE SCALE GENOMIC DNA]</scope>
    <source>
        <strain evidence="10 11">DSM 13175</strain>
    </source>
</reference>
<evidence type="ECO:0000256" key="7">
    <source>
        <dbReference type="ARBA" id="ARBA00044951"/>
    </source>
</evidence>
<dbReference type="EMBL" id="PVTO01000037">
    <property type="protein sequence ID" value="PRY75079.1"/>
    <property type="molecule type" value="Genomic_DNA"/>
</dbReference>
<evidence type="ECO:0000313" key="11">
    <source>
        <dbReference type="Proteomes" id="UP000238205"/>
    </source>
</evidence>
<organism evidence="10 11">
    <name type="scientific">Alkalibacterium olivapovliticus</name>
    <dbReference type="NCBI Taxonomy" id="99907"/>
    <lineage>
        <taxon>Bacteria</taxon>
        <taxon>Bacillati</taxon>
        <taxon>Bacillota</taxon>
        <taxon>Bacilli</taxon>
        <taxon>Lactobacillales</taxon>
        <taxon>Carnobacteriaceae</taxon>
        <taxon>Alkalibacterium</taxon>
    </lineage>
</organism>
<keyword evidence="3" id="KW-0464">Manganese</keyword>
<protein>
    <recommendedName>
        <fullName evidence="8">D-lyxose ketol-isomerase</fullName>
        <ecNumber evidence="8">5.3.1.15</ecNumber>
    </recommendedName>
</protein>
<comment type="catalytic activity">
    <reaction evidence="6">
        <text>D-lyxose = D-xylulose</text>
        <dbReference type="Rhea" id="RHEA:14201"/>
        <dbReference type="ChEBI" id="CHEBI:16789"/>
        <dbReference type="ChEBI" id="CHEBI:17140"/>
        <dbReference type="EC" id="5.3.1.15"/>
    </reaction>
</comment>
<dbReference type="RefSeq" id="WP_106196127.1">
    <property type="nucleotide sequence ID" value="NZ_PVTO01000037.1"/>
</dbReference>
<sequence>MKRSEINKAITEAVNFFNRYSFKLPGFSHWTPIDWESKGSDYDEIRENGLGWDVTDFGSGQFSKKGLLLFTLRNGSQDEDRTSKSYAEKIMVVKEEQVTPYHYHWKKTEDIINRGGGELAIRLYMSDEHDKFSDKSFSASSDGRQIMCDPGELIVLSPGESITLTPKLYHSFWALKGSGDVLVGEVSESNDDSRDNRFYDEGPRFSEVDEDEPKKYLLVNEYK</sequence>
<dbReference type="GO" id="GO:0046872">
    <property type="term" value="F:metal ion binding"/>
    <property type="evidence" value="ECO:0007669"/>
    <property type="project" value="UniProtKB-KW"/>
</dbReference>
<keyword evidence="2" id="KW-0479">Metal-binding</keyword>
<dbReference type="GO" id="GO:0047828">
    <property type="term" value="F:D-lyxose ketol-isomerase activity"/>
    <property type="evidence" value="ECO:0007669"/>
    <property type="project" value="UniProtKB-EC"/>
</dbReference>
<proteinExistence type="inferred from homology"/>
<keyword evidence="4" id="KW-0413">Isomerase</keyword>
<dbReference type="AlphaFoldDB" id="A0A2T0VUQ9"/>
<dbReference type="EC" id="5.3.1.15" evidence="8"/>
<dbReference type="OrthoDB" id="27002at2"/>
<comment type="cofactor">
    <cofactor evidence="1">
        <name>Mn(2+)</name>
        <dbReference type="ChEBI" id="CHEBI:29035"/>
    </cofactor>
</comment>
<dbReference type="InterPro" id="IPR047581">
    <property type="entry name" value="EcSI_cupin"/>
</dbReference>
<name>A0A2T0VUQ9_9LACT</name>
<comment type="similarity">
    <text evidence="7">Belongs to the D-lyxose ketol-isomerase family.</text>
</comment>
<dbReference type="SUPFAM" id="SSF51182">
    <property type="entry name" value="RmlC-like cupins"/>
    <property type="match status" value="1"/>
</dbReference>
<evidence type="ECO:0000256" key="1">
    <source>
        <dbReference type="ARBA" id="ARBA00001936"/>
    </source>
</evidence>
<evidence type="ECO:0000256" key="5">
    <source>
        <dbReference type="ARBA" id="ARBA00023277"/>
    </source>
</evidence>
<evidence type="ECO:0000256" key="9">
    <source>
        <dbReference type="SAM" id="MobiDB-lite"/>
    </source>
</evidence>
<evidence type="ECO:0000256" key="6">
    <source>
        <dbReference type="ARBA" id="ARBA00044907"/>
    </source>
</evidence>
<evidence type="ECO:0000256" key="2">
    <source>
        <dbReference type="ARBA" id="ARBA00022723"/>
    </source>
</evidence>
<dbReference type="InterPro" id="IPR014710">
    <property type="entry name" value="RmlC-like_jellyroll"/>
</dbReference>
<evidence type="ECO:0000256" key="8">
    <source>
        <dbReference type="ARBA" id="ARBA00044972"/>
    </source>
</evidence>
<evidence type="ECO:0000313" key="10">
    <source>
        <dbReference type="EMBL" id="PRY75079.1"/>
    </source>
</evidence>
<feature type="region of interest" description="Disordered" evidence="9">
    <location>
        <begin position="186"/>
        <end position="205"/>
    </location>
</feature>
<gene>
    <name evidence="10" type="ORF">CLV38_1374</name>
</gene>
<dbReference type="Proteomes" id="UP000238205">
    <property type="component" value="Unassembled WGS sequence"/>
</dbReference>
<evidence type="ECO:0000256" key="3">
    <source>
        <dbReference type="ARBA" id="ARBA00023211"/>
    </source>
</evidence>
<keyword evidence="11" id="KW-1185">Reference proteome</keyword>
<dbReference type="Pfam" id="PF07385">
    <property type="entry name" value="Lyx_isomer"/>
    <property type="match status" value="1"/>
</dbReference>
<dbReference type="InterPro" id="IPR010864">
    <property type="entry name" value="D-lyxose_isomer"/>
</dbReference>
<comment type="caution">
    <text evidence="10">The sequence shown here is derived from an EMBL/GenBank/DDBJ whole genome shotgun (WGS) entry which is preliminary data.</text>
</comment>
<dbReference type="CDD" id="cd20309">
    <property type="entry name" value="cupin_EcSI"/>
    <property type="match status" value="1"/>
</dbReference>
<dbReference type="InterPro" id="IPR011051">
    <property type="entry name" value="RmlC_Cupin_sf"/>
</dbReference>
<feature type="compositionally biased region" description="Basic and acidic residues" evidence="9">
    <location>
        <begin position="191"/>
        <end position="205"/>
    </location>
</feature>
<evidence type="ECO:0000256" key="4">
    <source>
        <dbReference type="ARBA" id="ARBA00023235"/>
    </source>
</evidence>
<accession>A0A2T0VUQ9</accession>
<keyword evidence="5" id="KW-0119">Carbohydrate metabolism</keyword>
<dbReference type="Gene3D" id="2.60.120.10">
    <property type="entry name" value="Jelly Rolls"/>
    <property type="match status" value="1"/>
</dbReference>